<name>A0AAW0DIA2_9AGAR</name>
<keyword evidence="2" id="KW-1185">Reference proteome</keyword>
<accession>A0AAW0DIA2</accession>
<dbReference type="AlphaFoldDB" id="A0AAW0DIA2"/>
<dbReference type="Gene3D" id="3.40.970.10">
    <property type="entry name" value="Ribonuclease H1, N-terminal domain"/>
    <property type="match status" value="1"/>
</dbReference>
<dbReference type="InterPro" id="IPR037056">
    <property type="entry name" value="RNase_H1_N_sf"/>
</dbReference>
<reference evidence="1 2" key="1">
    <citation type="submission" date="2024-01" db="EMBL/GenBank/DDBJ databases">
        <title>A draft genome for a cacao thread blight-causing isolate of Paramarasmius palmivorus.</title>
        <authorList>
            <person name="Baruah I.K."/>
            <person name="Bukari Y."/>
            <person name="Amoako-Attah I."/>
            <person name="Meinhardt L.W."/>
            <person name="Bailey B.A."/>
            <person name="Cohen S.P."/>
        </authorList>
    </citation>
    <scope>NUCLEOTIDE SEQUENCE [LARGE SCALE GENOMIC DNA]</scope>
    <source>
        <strain evidence="1 2">GH-12</strain>
    </source>
</reference>
<sequence>MRSWTITTTVRIERDGLTGSVEGVAANSSNSDNNVAGVPNTISWEDVPTAPALPAPPASTSNYSSVIPHPSELELRPGMERHQGKFYTIFRGCEVGIFYDAISEVVPRVSGVPNCLSKGYKMWEEALAEYTRAYSGAKPGWELATINPPSVAYPLEGEVWANGTITVPASNVVMISDSDSE</sequence>
<protein>
    <submittedName>
        <fullName evidence="1">Uncharacterized protein</fullName>
    </submittedName>
</protein>
<gene>
    <name evidence="1" type="ORF">VNI00_004658</name>
</gene>
<dbReference type="Proteomes" id="UP001383192">
    <property type="component" value="Unassembled WGS sequence"/>
</dbReference>
<evidence type="ECO:0000313" key="2">
    <source>
        <dbReference type="Proteomes" id="UP001383192"/>
    </source>
</evidence>
<evidence type="ECO:0000313" key="1">
    <source>
        <dbReference type="EMBL" id="KAK7051679.1"/>
    </source>
</evidence>
<comment type="caution">
    <text evidence="1">The sequence shown here is derived from an EMBL/GenBank/DDBJ whole genome shotgun (WGS) entry which is preliminary data.</text>
</comment>
<proteinExistence type="predicted"/>
<dbReference type="EMBL" id="JAYKXP010000012">
    <property type="protein sequence ID" value="KAK7051679.1"/>
    <property type="molecule type" value="Genomic_DNA"/>
</dbReference>
<organism evidence="1 2">
    <name type="scientific">Paramarasmius palmivorus</name>
    <dbReference type="NCBI Taxonomy" id="297713"/>
    <lineage>
        <taxon>Eukaryota</taxon>
        <taxon>Fungi</taxon>
        <taxon>Dikarya</taxon>
        <taxon>Basidiomycota</taxon>
        <taxon>Agaricomycotina</taxon>
        <taxon>Agaricomycetes</taxon>
        <taxon>Agaricomycetidae</taxon>
        <taxon>Agaricales</taxon>
        <taxon>Marasmiineae</taxon>
        <taxon>Marasmiaceae</taxon>
        <taxon>Paramarasmius</taxon>
    </lineage>
</organism>